<organism evidence="2 3">
    <name type="scientific">Mycobacterium vicinigordonae</name>
    <dbReference type="NCBI Taxonomy" id="1719132"/>
    <lineage>
        <taxon>Bacteria</taxon>
        <taxon>Bacillati</taxon>
        <taxon>Actinomycetota</taxon>
        <taxon>Actinomycetes</taxon>
        <taxon>Mycobacteriales</taxon>
        <taxon>Mycobacteriaceae</taxon>
        <taxon>Mycobacterium</taxon>
    </lineage>
</organism>
<feature type="domain" description="AB hydrolase-1" evidence="1">
    <location>
        <begin position="18"/>
        <end position="251"/>
    </location>
</feature>
<dbReference type="Proteomes" id="UP000510682">
    <property type="component" value="Chromosome"/>
</dbReference>
<reference evidence="2" key="1">
    <citation type="submission" date="2020-07" db="EMBL/GenBank/DDBJ databases">
        <title>Description of Mycobacterium gordonae subsp. intergordonae subsp.nov. and Mycobacterium gordonae subsp. gordonae subsp. nov.</title>
        <authorList>
            <person name="Huang H."/>
        </authorList>
    </citation>
    <scope>NUCLEOTIDE SEQUENCE [LARGE SCALE GENOMIC DNA]</scope>
    <source>
        <strain evidence="2">24T</strain>
    </source>
</reference>
<proteinExistence type="predicted"/>
<evidence type="ECO:0000259" key="1">
    <source>
        <dbReference type="Pfam" id="PF12697"/>
    </source>
</evidence>
<dbReference type="InterPro" id="IPR029058">
    <property type="entry name" value="AB_hydrolase_fold"/>
</dbReference>
<evidence type="ECO:0000313" key="2">
    <source>
        <dbReference type="EMBL" id="QLL06173.1"/>
    </source>
</evidence>
<protein>
    <submittedName>
        <fullName evidence="2">Alpha/beta fold hydrolase</fullName>
    </submittedName>
</protein>
<gene>
    <name evidence="2" type="ORF">H0P51_20715</name>
</gene>
<dbReference type="RefSeq" id="WP_180914755.1">
    <property type="nucleotide sequence ID" value="NZ_CP059165.1"/>
</dbReference>
<dbReference type="PANTHER" id="PTHR43194">
    <property type="entry name" value="HYDROLASE ALPHA/BETA FOLD FAMILY"/>
    <property type="match status" value="1"/>
</dbReference>
<keyword evidence="3" id="KW-1185">Reference proteome</keyword>
<dbReference type="InterPro" id="IPR000073">
    <property type="entry name" value="AB_hydrolase_1"/>
</dbReference>
<dbReference type="Pfam" id="PF12697">
    <property type="entry name" value="Abhydrolase_6"/>
    <property type="match status" value="1"/>
</dbReference>
<dbReference type="EMBL" id="CP059165">
    <property type="protein sequence ID" value="QLL06173.1"/>
    <property type="molecule type" value="Genomic_DNA"/>
</dbReference>
<dbReference type="AlphaFoldDB" id="A0A7D6HTD1"/>
<dbReference type="SUPFAM" id="SSF53474">
    <property type="entry name" value="alpha/beta-Hydrolases"/>
    <property type="match status" value="1"/>
</dbReference>
<accession>A0A7D6HTD1</accession>
<dbReference type="InterPro" id="IPR050228">
    <property type="entry name" value="Carboxylesterase_BioH"/>
</dbReference>
<name>A0A7D6HTD1_9MYCO</name>
<dbReference type="Gene3D" id="3.40.50.1820">
    <property type="entry name" value="alpha/beta hydrolase"/>
    <property type="match status" value="1"/>
</dbReference>
<evidence type="ECO:0000313" key="3">
    <source>
        <dbReference type="Proteomes" id="UP000510682"/>
    </source>
</evidence>
<sequence>MLEVIAKGSATERHRTPLLFVHGSWHGAWCWDEHFLGFFADRGYACYAPSVRGHGASPGRDHMRRLGILDYVDDVAEVAGQLSAPPVLVGHSMGGFIVQKYLERHGAAGAALLAPVPPRGVLRLTLDVARRYPWQFVKSNTRMSLAPMVATPEQVRDLFFCASTPQADVEACWQRVDDEAYRAFLDMLVLKLVKPKRVNQVPALVLGAELDTMIVPHEIVYTADVFGVKPEFFENMGHDMMLESGWQSVAERIDGWLSQEGF</sequence>
<reference evidence="2" key="2">
    <citation type="submission" date="2020-07" db="EMBL/GenBank/DDBJ databases">
        <authorList>
            <person name="Yu X."/>
        </authorList>
    </citation>
    <scope>NUCLEOTIDE SEQUENCE [LARGE SCALE GENOMIC DNA]</scope>
    <source>
        <strain evidence="2">24T</strain>
    </source>
</reference>
<dbReference type="GO" id="GO:0016787">
    <property type="term" value="F:hydrolase activity"/>
    <property type="evidence" value="ECO:0007669"/>
    <property type="project" value="UniProtKB-KW"/>
</dbReference>
<keyword evidence="2" id="KW-0378">Hydrolase</keyword>
<dbReference type="PANTHER" id="PTHR43194:SF2">
    <property type="entry name" value="PEROXISOMAL MEMBRANE PROTEIN LPX1"/>
    <property type="match status" value="1"/>
</dbReference>
<dbReference type="KEGG" id="mgor:H0P51_20715"/>